<comment type="caution">
    <text evidence="2">The sequence shown here is derived from an EMBL/GenBank/DDBJ whole genome shotgun (WGS) entry which is preliminary data.</text>
</comment>
<reference evidence="2" key="1">
    <citation type="journal article" date="2012" name="Mol. Plant Microbe Interact.">
        <title>A highly conserved effector in Fusarium oxysporum is required for full virulence on Arabidopsis.</title>
        <authorList>
            <person name="Thatcher L.F."/>
            <person name="Gardiner D.M."/>
            <person name="Kazan K."/>
            <person name="Manners J."/>
        </authorList>
    </citation>
    <scope>NUCLEOTIDE SEQUENCE [LARGE SCALE GENOMIC DNA]</scope>
    <source>
        <strain evidence="2">Fo5176</strain>
    </source>
</reference>
<sequence length="261" mass="28598">MSANNSSAGDLQLTIGSSVFTTSILDNPTASAFRSLLPLDLRMSDLNGNEKHADLPTALPTASTDPGSIRAGDLMLYGSRTLVLWYEDYSTTYTYTRIGVIEDSEGLVAAVGEGQIDIRFAIEGISVSDPTPSSNQASSVKVSSYGWPLMIFLCLILPIFNNHESRLPGLAHPLYKSWASRCMNLTVGFILSVRYDRSNIYFRCSDSCRSIKGALSDGVTGRSIMRGYRYFGSYHIYTNSDSLNICRIATNISSHRRMPAS</sequence>
<evidence type="ECO:0000313" key="2">
    <source>
        <dbReference type="EMBL" id="EGU81659.1"/>
    </source>
</evidence>
<dbReference type="InterPro" id="IPR041183">
    <property type="entry name" value="Cyclophilin-like"/>
</dbReference>
<dbReference type="SUPFAM" id="SSF50891">
    <property type="entry name" value="Cyclophilin-like"/>
    <property type="match status" value="1"/>
</dbReference>
<feature type="domain" description="Cyclophilin-like" evidence="1">
    <location>
        <begin position="13"/>
        <end position="120"/>
    </location>
</feature>
<evidence type="ECO:0000259" key="1">
    <source>
        <dbReference type="Pfam" id="PF18050"/>
    </source>
</evidence>
<protein>
    <recommendedName>
        <fullName evidence="1">Cyclophilin-like domain-containing protein</fullName>
    </recommendedName>
</protein>
<dbReference type="AlphaFoldDB" id="F9FN47"/>
<accession>F9FN47</accession>
<gene>
    <name evidence="2" type="ORF">FOXB_07828</name>
</gene>
<name>F9FN47_FUSOF</name>
<organism evidence="2">
    <name type="scientific">Fusarium oxysporum (strain Fo5176)</name>
    <name type="common">Fusarium vascular wilt</name>
    <dbReference type="NCBI Taxonomy" id="660025"/>
    <lineage>
        <taxon>Eukaryota</taxon>
        <taxon>Fungi</taxon>
        <taxon>Dikarya</taxon>
        <taxon>Ascomycota</taxon>
        <taxon>Pezizomycotina</taxon>
        <taxon>Sordariomycetes</taxon>
        <taxon>Hypocreomycetidae</taxon>
        <taxon>Hypocreales</taxon>
        <taxon>Nectriaceae</taxon>
        <taxon>Fusarium</taxon>
        <taxon>Fusarium oxysporum species complex</taxon>
    </lineage>
</organism>
<proteinExistence type="predicted"/>
<dbReference type="EMBL" id="AFQF01002342">
    <property type="protein sequence ID" value="EGU81659.1"/>
    <property type="molecule type" value="Genomic_DNA"/>
</dbReference>
<dbReference type="InterPro" id="IPR029000">
    <property type="entry name" value="Cyclophilin-like_dom_sf"/>
</dbReference>
<dbReference type="OrthoDB" id="2140368at2759"/>
<dbReference type="Pfam" id="PF18050">
    <property type="entry name" value="Cyclophil_like2"/>
    <property type="match status" value="1"/>
</dbReference>